<evidence type="ECO:0000313" key="2">
    <source>
        <dbReference type="EMBL" id="KAK7242349.1"/>
    </source>
</evidence>
<proteinExistence type="predicted"/>
<feature type="compositionally biased region" description="Acidic residues" evidence="1">
    <location>
        <begin position="256"/>
        <end position="288"/>
    </location>
</feature>
<keyword evidence="3" id="KW-1185">Reference proteome</keyword>
<gene>
    <name evidence="2" type="ORF">SO694_00012165</name>
</gene>
<dbReference type="Proteomes" id="UP001363151">
    <property type="component" value="Unassembled WGS sequence"/>
</dbReference>
<evidence type="ECO:0000313" key="3">
    <source>
        <dbReference type="Proteomes" id="UP001363151"/>
    </source>
</evidence>
<dbReference type="EMBL" id="JBBJCI010000145">
    <property type="protein sequence ID" value="KAK7242349.1"/>
    <property type="molecule type" value="Genomic_DNA"/>
</dbReference>
<feature type="region of interest" description="Disordered" evidence="1">
    <location>
        <begin position="37"/>
        <end position="56"/>
    </location>
</feature>
<name>A0ABR1G1D7_AURAN</name>
<feature type="compositionally biased region" description="Basic and acidic residues" evidence="1">
    <location>
        <begin position="313"/>
        <end position="324"/>
    </location>
</feature>
<reference evidence="2 3" key="1">
    <citation type="submission" date="2024-03" db="EMBL/GenBank/DDBJ databases">
        <title>Aureococcus anophagefferens CCMP1851 and Kratosvirus quantuckense: Draft genome of a second virus-susceptible host strain in the model system.</title>
        <authorList>
            <person name="Chase E."/>
            <person name="Truchon A.R."/>
            <person name="Schepens W."/>
            <person name="Wilhelm S.W."/>
        </authorList>
    </citation>
    <scope>NUCLEOTIDE SEQUENCE [LARGE SCALE GENOMIC DNA]</scope>
    <source>
        <strain evidence="2 3">CCMP1851</strain>
    </source>
</reference>
<evidence type="ECO:0000256" key="1">
    <source>
        <dbReference type="SAM" id="MobiDB-lite"/>
    </source>
</evidence>
<organism evidence="2 3">
    <name type="scientific">Aureococcus anophagefferens</name>
    <name type="common">Harmful bloom alga</name>
    <dbReference type="NCBI Taxonomy" id="44056"/>
    <lineage>
        <taxon>Eukaryota</taxon>
        <taxon>Sar</taxon>
        <taxon>Stramenopiles</taxon>
        <taxon>Ochrophyta</taxon>
        <taxon>Pelagophyceae</taxon>
        <taxon>Pelagomonadales</taxon>
        <taxon>Pelagomonadaceae</taxon>
        <taxon>Aureococcus</taxon>
    </lineage>
</organism>
<accession>A0ABR1G1D7</accession>
<feature type="region of interest" description="Disordered" evidence="1">
    <location>
        <begin position="238"/>
        <end position="324"/>
    </location>
</feature>
<protein>
    <submittedName>
        <fullName evidence="2">Uncharacterized protein</fullName>
    </submittedName>
</protein>
<sequence>MLANINGALRGVYVVESIDLEFVEEAKIAIAAAGLRPEPRPKADAGGEPPPRSHRLSLDLRWPQQLRCRVRGYRPAGGGLPPFLRSAAKQLAGRDKKRRDVGFCLKARLAGAPRVGLLFASSRTSPWPRTTRVELERPPKIELDRDALSIVDDAADSEHSLRFLKLLYGFVPKEVLVGMLERKRDPVDALRAAVASAAKNAQPSLASIRKKAETLGRDLPKQRRRLFEAAREIAAAAAVSSSPKALPMPRVGFKGDDEEEDDDDDDDDDELDLDDEDDEEELDEEELDADARDDVLAEMIVDGAPPPDDDDERPPPGEGAREDR</sequence>
<comment type="caution">
    <text evidence="2">The sequence shown here is derived from an EMBL/GenBank/DDBJ whole genome shotgun (WGS) entry which is preliminary data.</text>
</comment>